<accession>A0A1L6TGX9</accession>
<dbReference type="AlphaFoldDB" id="A0A1L6TGX9"/>
<evidence type="ECO:0000313" key="3">
    <source>
        <dbReference type="Proteomes" id="UP000029558"/>
    </source>
</evidence>
<feature type="region of interest" description="Disordered" evidence="1">
    <location>
        <begin position="36"/>
        <end position="69"/>
    </location>
</feature>
<gene>
    <name evidence="2" type="ORF">KU39_478</name>
</gene>
<dbReference type="RefSeq" id="WP_017377698.1">
    <property type="nucleotide sequence ID" value="NZ_CP012508.1"/>
</dbReference>
<organism evidence="2 3">
    <name type="scientific">Piscirickettsia salmonis</name>
    <dbReference type="NCBI Taxonomy" id="1238"/>
    <lineage>
        <taxon>Bacteria</taxon>
        <taxon>Pseudomonadati</taxon>
        <taxon>Pseudomonadota</taxon>
        <taxon>Gammaproteobacteria</taxon>
        <taxon>Thiotrichales</taxon>
        <taxon>Piscirickettsiaceae</taxon>
        <taxon>Piscirickettsia</taxon>
    </lineage>
</organism>
<protein>
    <submittedName>
        <fullName evidence="2">Beta-galactosidase</fullName>
    </submittedName>
</protein>
<feature type="compositionally biased region" description="Polar residues" evidence="1">
    <location>
        <begin position="36"/>
        <end position="61"/>
    </location>
</feature>
<dbReference type="OrthoDB" id="9881182at2"/>
<sequence length="98" mass="10962">MPHTTTKDDKAPITSTVWNTPSYRYLNGLVPPTKLLNTPTSQSKITTSLDNTQKQTTSITKPRSHSDGDELVFTTTPLMNAYHVHQSEDEQKDCCIVL</sequence>
<dbReference type="Proteomes" id="UP000029558">
    <property type="component" value="Chromosome"/>
</dbReference>
<proteinExistence type="predicted"/>
<dbReference type="EMBL" id="CP012508">
    <property type="protein sequence ID" value="ALB21662.1"/>
    <property type="molecule type" value="Genomic_DNA"/>
</dbReference>
<name>A0A1L6TGX9_PISSA</name>
<evidence type="ECO:0000256" key="1">
    <source>
        <dbReference type="SAM" id="MobiDB-lite"/>
    </source>
</evidence>
<evidence type="ECO:0000313" key="2">
    <source>
        <dbReference type="EMBL" id="ALB21662.1"/>
    </source>
</evidence>
<reference evidence="2 3" key="1">
    <citation type="journal article" date="2014" name="Genome Announc.">
        <title>Comparative Genome Analysis of Two Isolates of the Fish Pathogen Piscirickettsia salmonis from Different Hosts Reveals Major Differences in Virulence-Associated Secretion Systems.</title>
        <authorList>
            <person name="Bohle H."/>
            <person name="Henriquez P."/>
            <person name="Grothusen H."/>
            <person name="Navas E."/>
            <person name="Sandoval A."/>
            <person name="Bustamante F."/>
            <person name="Bustos P."/>
            <person name="Mancilla M."/>
        </authorList>
    </citation>
    <scope>NUCLEOTIDE SEQUENCE [LARGE SCALE GENOMIC DNA]</scope>
    <source>
        <strain evidence="3">B1-32597</strain>
    </source>
</reference>